<evidence type="ECO:0000313" key="3">
    <source>
        <dbReference type="EMBL" id="RDI70103.1"/>
    </source>
</evidence>
<keyword evidence="4" id="KW-1185">Reference proteome</keyword>
<accession>A0A370IHB8</accession>
<evidence type="ECO:0000259" key="2">
    <source>
        <dbReference type="Pfam" id="PF18545"/>
    </source>
</evidence>
<feature type="transmembrane region" description="Helical" evidence="1">
    <location>
        <begin position="112"/>
        <end position="129"/>
    </location>
</feature>
<dbReference type="OrthoDB" id="221929at2157"/>
<keyword evidence="1" id="KW-1133">Transmembrane helix</keyword>
<keyword evidence="1" id="KW-0472">Membrane</keyword>
<name>A0A370IHB8_9EURY</name>
<feature type="transmembrane region" description="Helical" evidence="1">
    <location>
        <begin position="12"/>
        <end position="31"/>
    </location>
</feature>
<dbReference type="RefSeq" id="WP_092538716.1">
    <property type="nucleotide sequence ID" value="NZ_FNKQ01000004.1"/>
</dbReference>
<dbReference type="AlphaFoldDB" id="A0A370IHB8"/>
<feature type="transmembrane region" description="Helical" evidence="1">
    <location>
        <begin position="73"/>
        <end position="92"/>
    </location>
</feature>
<sequence>MHYSGRYVQSEHQLTLLLVAVLVGVGAYVPIDRGSVPTDVLEILLPVGVSVGLLVLTLYVRRQRFESEQIDHIVKLGWVGALAAGAIGGWWVVLHRVRELPVWQLNDQLVTVWSLGIGGGILVGMYTVRPRTFERDADRERVLAETTWTNRTGPDPIVETIVETIAEIEAVDPLEIGPLYDHIDPDIVADLRSQNDSQWQLLFYTDDYEIRVNSQGTVTIYHTDVRDDEPVITAASDVLSDGRR</sequence>
<reference evidence="3 4" key="1">
    <citation type="submission" date="2018-07" db="EMBL/GenBank/DDBJ databases">
        <title>Genome sequence of extremly halophilic archaeon Halopelagius longus strain BC12-B1.</title>
        <authorList>
            <person name="Zhang X."/>
        </authorList>
    </citation>
    <scope>NUCLEOTIDE SEQUENCE [LARGE SCALE GENOMIC DNA]</scope>
    <source>
        <strain evidence="3 4">BC12-B1</strain>
    </source>
</reference>
<dbReference type="Proteomes" id="UP000255421">
    <property type="component" value="Unassembled WGS sequence"/>
</dbReference>
<protein>
    <recommendedName>
        <fullName evidence="2">Halobacterial output domain-containing protein</fullName>
    </recommendedName>
</protein>
<organism evidence="3 4">
    <name type="scientific">Halopelagius longus</name>
    <dbReference type="NCBI Taxonomy" id="1236180"/>
    <lineage>
        <taxon>Archaea</taxon>
        <taxon>Methanobacteriati</taxon>
        <taxon>Methanobacteriota</taxon>
        <taxon>Stenosarchaea group</taxon>
        <taxon>Halobacteria</taxon>
        <taxon>Halobacteriales</taxon>
        <taxon>Haloferacaceae</taxon>
    </lineage>
</organism>
<comment type="caution">
    <text evidence="3">The sequence shown here is derived from an EMBL/GenBank/DDBJ whole genome shotgun (WGS) entry which is preliminary data.</text>
</comment>
<evidence type="ECO:0000256" key="1">
    <source>
        <dbReference type="SAM" id="Phobius"/>
    </source>
</evidence>
<gene>
    <name evidence="3" type="ORF">DWB78_15875</name>
</gene>
<feature type="domain" description="Halobacterial output" evidence="2">
    <location>
        <begin position="155"/>
        <end position="221"/>
    </location>
</feature>
<dbReference type="InterPro" id="IPR040624">
    <property type="entry name" value="HalOD1"/>
</dbReference>
<dbReference type="Pfam" id="PF18545">
    <property type="entry name" value="HalOD1"/>
    <property type="match status" value="1"/>
</dbReference>
<dbReference type="EMBL" id="QQST01000002">
    <property type="protein sequence ID" value="RDI70103.1"/>
    <property type="molecule type" value="Genomic_DNA"/>
</dbReference>
<keyword evidence="1" id="KW-0812">Transmembrane</keyword>
<proteinExistence type="predicted"/>
<feature type="transmembrane region" description="Helical" evidence="1">
    <location>
        <begin position="43"/>
        <end position="61"/>
    </location>
</feature>
<evidence type="ECO:0000313" key="4">
    <source>
        <dbReference type="Proteomes" id="UP000255421"/>
    </source>
</evidence>